<dbReference type="Gene3D" id="1.10.287.130">
    <property type="match status" value="1"/>
</dbReference>
<keyword evidence="6" id="KW-0808">Transferase</keyword>
<dbReference type="InterPro" id="IPR005467">
    <property type="entry name" value="His_kinase_dom"/>
</dbReference>
<dbReference type="Pfam" id="PF02518">
    <property type="entry name" value="HATPase_c"/>
    <property type="match status" value="1"/>
</dbReference>
<dbReference type="PANTHER" id="PTHR42878:SF15">
    <property type="entry name" value="BACTERIOPHYTOCHROME"/>
    <property type="match status" value="1"/>
</dbReference>
<keyword evidence="5" id="KW-0597">Phosphoprotein</keyword>
<keyword evidence="4" id="KW-1003">Cell membrane</keyword>
<dbReference type="GO" id="GO:0005886">
    <property type="term" value="C:plasma membrane"/>
    <property type="evidence" value="ECO:0007669"/>
    <property type="project" value="UniProtKB-SubCell"/>
</dbReference>
<comment type="subcellular location">
    <subcellularLocation>
        <location evidence="2">Cell membrane</location>
    </subcellularLocation>
</comment>
<evidence type="ECO:0000256" key="8">
    <source>
        <dbReference type="ARBA" id="ARBA00022777"/>
    </source>
</evidence>
<organism evidence="14 15">
    <name type="scientific">Chiloscyllium punctatum</name>
    <name type="common">Brownbanded bambooshark</name>
    <name type="synonym">Hemiscyllium punctatum</name>
    <dbReference type="NCBI Taxonomy" id="137246"/>
    <lineage>
        <taxon>Eukaryota</taxon>
        <taxon>Metazoa</taxon>
        <taxon>Chordata</taxon>
        <taxon>Craniata</taxon>
        <taxon>Vertebrata</taxon>
        <taxon>Chondrichthyes</taxon>
        <taxon>Elasmobranchii</taxon>
        <taxon>Galeomorphii</taxon>
        <taxon>Galeoidea</taxon>
        <taxon>Orectolobiformes</taxon>
        <taxon>Hemiscylliidae</taxon>
        <taxon>Chiloscyllium</taxon>
    </lineage>
</organism>
<evidence type="ECO:0000256" key="12">
    <source>
        <dbReference type="SAM" id="Coils"/>
    </source>
</evidence>
<dbReference type="OMA" id="WSIAFYV"/>
<dbReference type="OrthoDB" id="18419at2759"/>
<dbReference type="InterPro" id="IPR004358">
    <property type="entry name" value="Sig_transdc_His_kin-like_C"/>
</dbReference>
<comment type="caution">
    <text evidence="14">The sequence shown here is derived from an EMBL/GenBank/DDBJ whole genome shotgun (WGS) entry which is preliminary data.</text>
</comment>
<evidence type="ECO:0000256" key="11">
    <source>
        <dbReference type="ARBA" id="ARBA00023136"/>
    </source>
</evidence>
<dbReference type="GO" id="GO:0000156">
    <property type="term" value="F:phosphorelay response regulator activity"/>
    <property type="evidence" value="ECO:0007669"/>
    <property type="project" value="TreeGrafter"/>
</dbReference>
<evidence type="ECO:0000256" key="2">
    <source>
        <dbReference type="ARBA" id="ARBA00004236"/>
    </source>
</evidence>
<dbReference type="Proteomes" id="UP000287033">
    <property type="component" value="Unassembled WGS sequence"/>
</dbReference>
<evidence type="ECO:0000256" key="7">
    <source>
        <dbReference type="ARBA" id="ARBA00022741"/>
    </source>
</evidence>
<sequence length="264" mass="29512">LRQARDRLQIELDQRQRREGEIRRLNQELTLRASELAAANKELESFTYSVSHDLRAPLRHLVGFSELLRKHASSSLDEKGQKYVETIFDAGKRMGSLIDDLLTFSRIGRTESRMATVDLQGLITEAIAEVKQQTNGRDIHWEVGAFPACHGDRSLLKLVMLNLLSNAVKFSSLRKPARIEVGALEGSATSVEIYVKDNGVGFDMEYAGKLFGVFQRLHRTDEFEGTGIGLATVQRIAQRHGGSVRAEGAVDRGATFYVSLPREK</sequence>
<name>A0A401TTZ1_CHIPU</name>
<evidence type="ECO:0000313" key="15">
    <source>
        <dbReference type="Proteomes" id="UP000287033"/>
    </source>
</evidence>
<feature type="coiled-coil region" evidence="12">
    <location>
        <begin position="8"/>
        <end position="42"/>
    </location>
</feature>
<protein>
    <recommendedName>
        <fullName evidence="3">histidine kinase</fullName>
        <ecNumber evidence="3">2.7.13.3</ecNumber>
    </recommendedName>
</protein>
<dbReference type="EC" id="2.7.13.3" evidence="3"/>
<evidence type="ECO:0000256" key="6">
    <source>
        <dbReference type="ARBA" id="ARBA00022679"/>
    </source>
</evidence>
<dbReference type="SMART" id="SM00388">
    <property type="entry name" value="HisKA"/>
    <property type="match status" value="1"/>
</dbReference>
<gene>
    <name evidence="14" type="ORF">chiPu_0029997</name>
</gene>
<keyword evidence="11" id="KW-0472">Membrane</keyword>
<evidence type="ECO:0000313" key="14">
    <source>
        <dbReference type="EMBL" id="GCC46088.1"/>
    </source>
</evidence>
<evidence type="ECO:0000256" key="5">
    <source>
        <dbReference type="ARBA" id="ARBA00022553"/>
    </source>
</evidence>
<dbReference type="GO" id="GO:0007234">
    <property type="term" value="P:osmosensory signaling via phosphorelay pathway"/>
    <property type="evidence" value="ECO:0007669"/>
    <property type="project" value="TreeGrafter"/>
</dbReference>
<dbReference type="PROSITE" id="PS50109">
    <property type="entry name" value="HIS_KIN"/>
    <property type="match status" value="1"/>
</dbReference>
<dbReference type="PANTHER" id="PTHR42878">
    <property type="entry name" value="TWO-COMPONENT HISTIDINE KINASE"/>
    <property type="match status" value="1"/>
</dbReference>
<dbReference type="FunFam" id="1.10.287.130:FF:000070">
    <property type="entry name" value="Histidine kinase sensor protein"/>
    <property type="match status" value="1"/>
</dbReference>
<accession>A0A401TTZ1</accession>
<dbReference type="InterPro" id="IPR003661">
    <property type="entry name" value="HisK_dim/P_dom"/>
</dbReference>
<dbReference type="Pfam" id="PF00512">
    <property type="entry name" value="HisKA"/>
    <property type="match status" value="1"/>
</dbReference>
<keyword evidence="15" id="KW-1185">Reference proteome</keyword>
<dbReference type="InterPro" id="IPR050351">
    <property type="entry name" value="BphY/WalK/GraS-like"/>
</dbReference>
<dbReference type="SUPFAM" id="SSF47384">
    <property type="entry name" value="Homodimeric domain of signal transducing histidine kinase"/>
    <property type="match status" value="1"/>
</dbReference>
<evidence type="ECO:0000256" key="9">
    <source>
        <dbReference type="ARBA" id="ARBA00022840"/>
    </source>
</evidence>
<dbReference type="EMBL" id="BEZZ01172064">
    <property type="protein sequence ID" value="GCC46088.1"/>
    <property type="molecule type" value="Genomic_DNA"/>
</dbReference>
<feature type="non-terminal residue" evidence="14">
    <location>
        <position position="264"/>
    </location>
</feature>
<dbReference type="GO" id="GO:0030295">
    <property type="term" value="F:protein kinase activator activity"/>
    <property type="evidence" value="ECO:0007669"/>
    <property type="project" value="TreeGrafter"/>
</dbReference>
<dbReference type="PRINTS" id="PR00344">
    <property type="entry name" value="BCTRLSENSOR"/>
</dbReference>
<keyword evidence="8" id="KW-0418">Kinase</keyword>
<dbReference type="STRING" id="137246.A0A401TTZ1"/>
<keyword evidence="9" id="KW-0067">ATP-binding</keyword>
<reference evidence="14 15" key="1">
    <citation type="journal article" date="2018" name="Nat. Ecol. Evol.">
        <title>Shark genomes provide insights into elasmobranch evolution and the origin of vertebrates.</title>
        <authorList>
            <person name="Hara Y"/>
            <person name="Yamaguchi K"/>
            <person name="Onimaru K"/>
            <person name="Kadota M"/>
            <person name="Koyanagi M"/>
            <person name="Keeley SD"/>
            <person name="Tatsumi K"/>
            <person name="Tanaka K"/>
            <person name="Motone F"/>
            <person name="Kageyama Y"/>
            <person name="Nozu R"/>
            <person name="Adachi N"/>
            <person name="Nishimura O"/>
            <person name="Nakagawa R"/>
            <person name="Tanegashima C"/>
            <person name="Kiyatake I"/>
            <person name="Matsumoto R"/>
            <person name="Murakumo K"/>
            <person name="Nishida K"/>
            <person name="Terakita A"/>
            <person name="Kuratani S"/>
            <person name="Sato K"/>
            <person name="Hyodo S Kuraku.S."/>
        </authorList>
    </citation>
    <scope>NUCLEOTIDE SEQUENCE [LARGE SCALE GENOMIC DNA]</scope>
</reference>
<evidence type="ECO:0000259" key="13">
    <source>
        <dbReference type="PROSITE" id="PS50109"/>
    </source>
</evidence>
<dbReference type="InterPro" id="IPR003594">
    <property type="entry name" value="HATPase_dom"/>
</dbReference>
<dbReference type="GO" id="GO:0000155">
    <property type="term" value="F:phosphorelay sensor kinase activity"/>
    <property type="evidence" value="ECO:0007669"/>
    <property type="project" value="InterPro"/>
</dbReference>
<comment type="catalytic activity">
    <reaction evidence="1">
        <text>ATP + protein L-histidine = ADP + protein N-phospho-L-histidine.</text>
        <dbReference type="EC" id="2.7.13.3"/>
    </reaction>
</comment>
<dbReference type="SUPFAM" id="SSF55874">
    <property type="entry name" value="ATPase domain of HSP90 chaperone/DNA topoisomerase II/histidine kinase"/>
    <property type="match status" value="1"/>
</dbReference>
<dbReference type="AlphaFoldDB" id="A0A401TTZ1"/>
<feature type="domain" description="Histidine kinase" evidence="13">
    <location>
        <begin position="49"/>
        <end position="264"/>
    </location>
</feature>
<keyword evidence="12" id="KW-0175">Coiled coil</keyword>
<evidence type="ECO:0000256" key="4">
    <source>
        <dbReference type="ARBA" id="ARBA00022475"/>
    </source>
</evidence>
<dbReference type="InterPro" id="IPR036097">
    <property type="entry name" value="HisK_dim/P_sf"/>
</dbReference>
<dbReference type="InterPro" id="IPR036890">
    <property type="entry name" value="HATPase_C_sf"/>
</dbReference>
<dbReference type="SMART" id="SM00387">
    <property type="entry name" value="HATPase_c"/>
    <property type="match status" value="1"/>
</dbReference>
<evidence type="ECO:0000256" key="3">
    <source>
        <dbReference type="ARBA" id="ARBA00012438"/>
    </source>
</evidence>
<dbReference type="CDD" id="cd00082">
    <property type="entry name" value="HisKA"/>
    <property type="match status" value="1"/>
</dbReference>
<keyword evidence="7" id="KW-0547">Nucleotide-binding</keyword>
<evidence type="ECO:0000256" key="1">
    <source>
        <dbReference type="ARBA" id="ARBA00000085"/>
    </source>
</evidence>
<dbReference type="GO" id="GO:0005524">
    <property type="term" value="F:ATP binding"/>
    <property type="evidence" value="ECO:0007669"/>
    <property type="project" value="UniProtKB-KW"/>
</dbReference>
<proteinExistence type="predicted"/>
<evidence type="ECO:0000256" key="10">
    <source>
        <dbReference type="ARBA" id="ARBA00023012"/>
    </source>
</evidence>
<keyword evidence="10" id="KW-0902">Two-component regulatory system</keyword>
<dbReference type="FunFam" id="3.30.565.10:FF:000023">
    <property type="entry name" value="PAS domain-containing sensor histidine kinase"/>
    <property type="match status" value="1"/>
</dbReference>
<dbReference type="Gene3D" id="3.30.565.10">
    <property type="entry name" value="Histidine kinase-like ATPase, C-terminal domain"/>
    <property type="match status" value="1"/>
</dbReference>
<feature type="non-terminal residue" evidence="14">
    <location>
        <position position="1"/>
    </location>
</feature>